<protein>
    <submittedName>
        <fullName evidence="10">Unannotated protein</fullName>
    </submittedName>
</protein>
<keyword evidence="5 6" id="KW-0472">Membrane</keyword>
<feature type="transmembrane region" description="Helical" evidence="6">
    <location>
        <begin position="154"/>
        <end position="173"/>
    </location>
</feature>
<dbReference type="PIRSF" id="PIRSF035875">
    <property type="entry name" value="RNase_BN"/>
    <property type="match status" value="1"/>
</dbReference>
<dbReference type="PANTHER" id="PTHR30213:SF1">
    <property type="entry name" value="INNER MEMBRANE PROTEIN YHJD"/>
    <property type="match status" value="1"/>
</dbReference>
<proteinExistence type="predicted"/>
<keyword evidence="2" id="KW-1003">Cell membrane</keyword>
<gene>
    <name evidence="7" type="ORF">UFOPK2683_01558</name>
    <name evidence="8" type="ORF">UFOPK3605_00573</name>
    <name evidence="9" type="ORF">UFOPK3897_00459</name>
    <name evidence="10" type="ORF">UFOPK4121_00487</name>
</gene>
<evidence type="ECO:0000313" key="10">
    <source>
        <dbReference type="EMBL" id="CAB5018262.1"/>
    </source>
</evidence>
<comment type="subcellular location">
    <subcellularLocation>
        <location evidence="1">Cell membrane</location>
        <topology evidence="1">Multi-pass membrane protein</topology>
    </subcellularLocation>
</comment>
<name>A0A6J7QV14_9ZZZZ</name>
<dbReference type="EMBL" id="CAFBPQ010000009">
    <property type="protein sequence ID" value="CAB5018262.1"/>
    <property type="molecule type" value="Genomic_DNA"/>
</dbReference>
<feature type="transmembrane region" description="Helical" evidence="6">
    <location>
        <begin position="128"/>
        <end position="148"/>
    </location>
</feature>
<dbReference type="EMBL" id="CAFBOF010000005">
    <property type="protein sequence ID" value="CAB4971391.1"/>
    <property type="molecule type" value="Genomic_DNA"/>
</dbReference>
<evidence type="ECO:0000256" key="4">
    <source>
        <dbReference type="ARBA" id="ARBA00022989"/>
    </source>
</evidence>
<evidence type="ECO:0000256" key="6">
    <source>
        <dbReference type="SAM" id="Phobius"/>
    </source>
</evidence>
<feature type="transmembrane region" description="Helical" evidence="6">
    <location>
        <begin position="21"/>
        <end position="49"/>
    </location>
</feature>
<evidence type="ECO:0000313" key="9">
    <source>
        <dbReference type="EMBL" id="CAB4971391.1"/>
    </source>
</evidence>
<feature type="transmembrane region" description="Helical" evidence="6">
    <location>
        <begin position="185"/>
        <end position="205"/>
    </location>
</feature>
<organism evidence="10">
    <name type="scientific">freshwater metagenome</name>
    <dbReference type="NCBI Taxonomy" id="449393"/>
    <lineage>
        <taxon>unclassified sequences</taxon>
        <taxon>metagenomes</taxon>
        <taxon>ecological metagenomes</taxon>
    </lineage>
</organism>
<evidence type="ECO:0000256" key="3">
    <source>
        <dbReference type="ARBA" id="ARBA00022692"/>
    </source>
</evidence>
<keyword evidence="3 6" id="KW-0812">Transmembrane</keyword>
<feature type="transmembrane region" description="Helical" evidence="6">
    <location>
        <begin position="89"/>
        <end position="116"/>
    </location>
</feature>
<dbReference type="InterPro" id="IPR017039">
    <property type="entry name" value="Virul_fac_BrkB"/>
</dbReference>
<evidence type="ECO:0000256" key="2">
    <source>
        <dbReference type="ARBA" id="ARBA00022475"/>
    </source>
</evidence>
<sequence>MSAFNWGRELQQRYNAIHGSSLAAAITLYGFLALFALLILAVAIIGLIAGGQKGFAKEVVGDLGITGSSANSISKTIQTAQTSHRLGTIIGVLGILWLGSSFALAITHAFNAAWGITGLGMISRGRGLLWLAGLSALALGELSFSSLWSLLPDFLSPLSVLLGLVVNSALWFWTSWILPRRKVPWRVVLVPSVIAAALFEILKFIGSFVVPRLVSSSSELYGSLGLVFALLAWLLIIGRLIVYLAVVEAWRGEKEVSA</sequence>
<evidence type="ECO:0000256" key="1">
    <source>
        <dbReference type="ARBA" id="ARBA00004651"/>
    </source>
</evidence>
<dbReference type="PANTHER" id="PTHR30213">
    <property type="entry name" value="INNER MEMBRANE PROTEIN YHJD"/>
    <property type="match status" value="1"/>
</dbReference>
<evidence type="ECO:0000313" key="8">
    <source>
        <dbReference type="EMBL" id="CAB4902645.1"/>
    </source>
</evidence>
<dbReference type="EMBL" id="CAEZYK010000130">
    <property type="protein sequence ID" value="CAB4735520.1"/>
    <property type="molecule type" value="Genomic_DNA"/>
</dbReference>
<evidence type="ECO:0000313" key="7">
    <source>
        <dbReference type="EMBL" id="CAB4735520.1"/>
    </source>
</evidence>
<reference evidence="10" key="1">
    <citation type="submission" date="2020-05" db="EMBL/GenBank/DDBJ databases">
        <authorList>
            <person name="Chiriac C."/>
            <person name="Salcher M."/>
            <person name="Ghai R."/>
            <person name="Kavagutti S V."/>
        </authorList>
    </citation>
    <scope>NUCLEOTIDE SEQUENCE</scope>
</reference>
<keyword evidence="4 6" id="KW-1133">Transmembrane helix</keyword>
<accession>A0A6J7QV14</accession>
<evidence type="ECO:0000256" key="5">
    <source>
        <dbReference type="ARBA" id="ARBA00023136"/>
    </source>
</evidence>
<dbReference type="AlphaFoldDB" id="A0A6J7QV14"/>
<dbReference type="EMBL" id="CAFBMM010000018">
    <property type="protein sequence ID" value="CAB4902645.1"/>
    <property type="molecule type" value="Genomic_DNA"/>
</dbReference>
<dbReference type="Pfam" id="PF03631">
    <property type="entry name" value="Virul_fac_BrkB"/>
    <property type="match status" value="1"/>
</dbReference>
<feature type="transmembrane region" description="Helical" evidence="6">
    <location>
        <begin position="225"/>
        <end position="246"/>
    </location>
</feature>
<dbReference type="GO" id="GO:0005886">
    <property type="term" value="C:plasma membrane"/>
    <property type="evidence" value="ECO:0007669"/>
    <property type="project" value="UniProtKB-SubCell"/>
</dbReference>